<evidence type="ECO:0000313" key="3">
    <source>
        <dbReference type="EMBL" id="GAA2131830.1"/>
    </source>
</evidence>
<keyword evidence="4" id="KW-1185">Reference proteome</keyword>
<reference evidence="4" key="1">
    <citation type="journal article" date="2019" name="Int. J. Syst. Evol. Microbiol.">
        <title>The Global Catalogue of Microorganisms (GCM) 10K type strain sequencing project: providing services to taxonomists for standard genome sequencing and annotation.</title>
        <authorList>
            <consortium name="The Broad Institute Genomics Platform"/>
            <consortium name="The Broad Institute Genome Sequencing Center for Infectious Disease"/>
            <person name="Wu L."/>
            <person name="Ma J."/>
        </authorList>
    </citation>
    <scope>NUCLEOTIDE SEQUENCE [LARGE SCALE GENOMIC DNA]</scope>
    <source>
        <strain evidence="4">JCM 15481</strain>
    </source>
</reference>
<dbReference type="Pfam" id="PF09557">
    <property type="entry name" value="DUF2382"/>
    <property type="match status" value="1"/>
</dbReference>
<name>A0ABP5KJP3_9ACTN</name>
<evidence type="ECO:0000259" key="2">
    <source>
        <dbReference type="Pfam" id="PF09557"/>
    </source>
</evidence>
<feature type="compositionally biased region" description="Low complexity" evidence="1">
    <location>
        <begin position="14"/>
        <end position="30"/>
    </location>
</feature>
<feature type="region of interest" description="Disordered" evidence="1">
    <location>
        <begin position="1"/>
        <end position="60"/>
    </location>
</feature>
<gene>
    <name evidence="3" type="ORF">GCM10009802_40110</name>
</gene>
<evidence type="ECO:0000313" key="4">
    <source>
        <dbReference type="Proteomes" id="UP001500443"/>
    </source>
</evidence>
<proteinExistence type="predicted"/>
<feature type="region of interest" description="Disordered" evidence="1">
    <location>
        <begin position="207"/>
        <end position="250"/>
    </location>
</feature>
<dbReference type="RefSeq" id="WP_344291391.1">
    <property type="nucleotide sequence ID" value="NZ_BAAAPF010000140.1"/>
</dbReference>
<dbReference type="EMBL" id="BAAAPF010000140">
    <property type="protein sequence ID" value="GAA2131830.1"/>
    <property type="molecule type" value="Genomic_DNA"/>
</dbReference>
<comment type="caution">
    <text evidence="3">The sequence shown here is derived from an EMBL/GenBank/DDBJ whole genome shotgun (WGS) entry which is preliminary data.</text>
</comment>
<dbReference type="Proteomes" id="UP001500443">
    <property type="component" value="Unassembled WGS sequence"/>
</dbReference>
<protein>
    <recommendedName>
        <fullName evidence="2">DUF2382 domain-containing protein</fullName>
    </recommendedName>
</protein>
<dbReference type="InterPro" id="IPR019060">
    <property type="entry name" value="DUF2382"/>
</dbReference>
<organism evidence="3 4">
    <name type="scientific">Streptomyces synnematoformans</name>
    <dbReference type="NCBI Taxonomy" id="415721"/>
    <lineage>
        <taxon>Bacteria</taxon>
        <taxon>Bacillati</taxon>
        <taxon>Actinomycetota</taxon>
        <taxon>Actinomycetes</taxon>
        <taxon>Kitasatosporales</taxon>
        <taxon>Streptomycetaceae</taxon>
        <taxon>Streptomyces</taxon>
    </lineage>
</organism>
<sequence>MQTDRNTARGGSGKAAKAAGVGRETDAAAAAGGGGQGETMGRRGQQPEREQRGGAAEEQRVVAYRERLQVEPVDQRQPMGEAEVAIRVRESAQRFEVTRGHDECVVRRSDVDGKEGNLVAGDHHEFVERSVKVPLYGENAEVVVHKVSEPYAVADIGTRRVEDTQTFETVLKTEEIVENVPSGAGSAMSVREVQEGYDLRRGGIRYGQQEQQEQRSETGGKHGHAAAPEGADTPGAAEDIGEGKGRGRWF</sequence>
<feature type="compositionally biased region" description="Basic and acidic residues" evidence="1">
    <location>
        <begin position="45"/>
        <end position="60"/>
    </location>
</feature>
<accession>A0ABP5KJP3</accession>
<feature type="compositionally biased region" description="Basic and acidic residues" evidence="1">
    <location>
        <begin position="241"/>
        <end position="250"/>
    </location>
</feature>
<evidence type="ECO:0000256" key="1">
    <source>
        <dbReference type="SAM" id="MobiDB-lite"/>
    </source>
</evidence>
<feature type="domain" description="DUF2382" evidence="2">
    <location>
        <begin position="64"/>
        <end position="176"/>
    </location>
</feature>